<evidence type="ECO:0000313" key="15">
    <source>
        <dbReference type="Proteomes" id="UP000019384"/>
    </source>
</evidence>
<keyword evidence="8 9" id="KW-0460">Magnesium</keyword>
<feature type="binding site" evidence="12">
    <location>
        <begin position="471"/>
        <end position="472"/>
    </location>
    <ligand>
        <name>substrate</name>
    </ligand>
</feature>
<dbReference type="GO" id="GO:0005829">
    <property type="term" value="C:cytosol"/>
    <property type="evidence" value="ECO:0007669"/>
    <property type="project" value="TreeGrafter"/>
</dbReference>
<dbReference type="SUPFAM" id="SSF52440">
    <property type="entry name" value="PreATP-grasp domain"/>
    <property type="match status" value="1"/>
</dbReference>
<dbReference type="UniPathway" id="UPA00142">
    <property type="reaction ID" value="UER00210"/>
</dbReference>
<feature type="binding site" evidence="10">
    <location>
        <position position="142"/>
    </location>
    <ligand>
        <name>ATP</name>
        <dbReference type="ChEBI" id="CHEBI:30616"/>
    </ligand>
</feature>
<evidence type="ECO:0000256" key="4">
    <source>
        <dbReference type="ARBA" id="ARBA00022684"/>
    </source>
</evidence>
<keyword evidence="6 9" id="KW-0547">Nucleotide-binding</keyword>
<reference evidence="14" key="1">
    <citation type="submission" date="2013-12" db="EMBL/GenBank/DDBJ databases">
        <authorList>
            <person name="Genoscope - CEA"/>
        </authorList>
    </citation>
    <scope>NUCLEOTIDE SEQUENCE</scope>
    <source>
        <strain evidence="14">CBS 1993</strain>
    </source>
</reference>
<dbReference type="Gene3D" id="1.10.1080.10">
    <property type="entry name" value="Glutathione Synthetase, Chain A, domain 3"/>
    <property type="match status" value="1"/>
</dbReference>
<reference evidence="14" key="2">
    <citation type="submission" date="2014-02" db="EMBL/GenBank/DDBJ databases">
        <title>Complete DNA sequence of /Kuraishia capsulata/ illustrates novel genomic features among budding yeasts (/Saccharomycotina/).</title>
        <authorList>
            <person name="Morales L."/>
            <person name="Noel B."/>
            <person name="Porcel B."/>
            <person name="Marcet-Houben M."/>
            <person name="Hullo M-F."/>
            <person name="Sacerdot C."/>
            <person name="Tekaia F."/>
            <person name="Leh-Louis V."/>
            <person name="Despons L."/>
            <person name="Khanna V."/>
            <person name="Aury J-M."/>
            <person name="Barbe V."/>
            <person name="Couloux A."/>
            <person name="Labadie K."/>
            <person name="Pelletier E."/>
            <person name="Souciet J-L."/>
            <person name="Boekhout T."/>
            <person name="Gabaldon T."/>
            <person name="Wincker P."/>
            <person name="Dujon B."/>
        </authorList>
    </citation>
    <scope>NUCLEOTIDE SEQUENCE</scope>
    <source>
        <strain evidence="14">CBS 1993</strain>
    </source>
</reference>
<sequence>MPPKKSFPQLSKIQEVELIDDLSQWALGNGLVMYPKDFKPYNAAYAPVTLFPTPFPRSQFEKGIEVAEKFGELYAKVTSNYEWLSKAIEELSQFDKGFTGKLWEVYLKAREFGIVQTKSLGLFRSDYMLDTANGEERIKQVEFNTVSISFGGLSSKVGELHSFLNSKGDYSSDKGNYYRDEDLPVSDSIKGLSEGLAQGVRYYESSESVKDTVVLFVVQHNERNVFDQRLLEYELLKSGIKSKRLTLSEVESSTAIDEATRALKLKSTGQTISVVYYRSAYAPYEFTSEKDWHARYYLEITRAVKCPSLLTQLSGAKKIQQVLTSKAVLGQFLDKESIDTLHDTFVAIHPMDDSEEGLAAQKLAFAEPERFVLKPQREGGGNNIYKQNIPEFLEGLPKSEWPGYILMELIHPPTLKNKILRDGVIIEEGILCELGIFNTVLFDESDGQILYNKAAGYLLRSKTSSSDEGGVAAGFGCVDSVYLY</sequence>
<keyword evidence="5 9" id="KW-0479">Metal-binding</keyword>
<feature type="binding site" evidence="10">
    <location>
        <position position="462"/>
    </location>
    <ligand>
        <name>ATP</name>
        <dbReference type="ChEBI" id="CHEBI:30616"/>
    </ligand>
</feature>
<feature type="binding site" evidence="12">
    <location>
        <begin position="222"/>
        <end position="224"/>
    </location>
    <ligand>
        <name>substrate</name>
    </ligand>
</feature>
<feature type="binding site" evidence="11">
    <location>
        <position position="142"/>
    </location>
    <ligand>
        <name>Mg(2+)</name>
        <dbReference type="ChEBI" id="CHEBI:18420"/>
    </ligand>
</feature>
<proteinExistence type="inferred from homology"/>
<dbReference type="Gene3D" id="3.30.1490.50">
    <property type="match status" value="1"/>
</dbReference>
<keyword evidence="15" id="KW-1185">Reference proteome</keyword>
<feature type="binding site" evidence="10">
    <location>
        <position position="468"/>
    </location>
    <ligand>
        <name>ATP</name>
        <dbReference type="ChEBI" id="CHEBI:30616"/>
    </ligand>
</feature>
<dbReference type="AlphaFoldDB" id="W6MJL9"/>
<evidence type="ECO:0000256" key="5">
    <source>
        <dbReference type="ARBA" id="ARBA00022723"/>
    </source>
</evidence>
<feature type="binding site" evidence="12">
    <location>
        <begin position="278"/>
        <end position="281"/>
    </location>
    <ligand>
        <name>substrate</name>
    </ligand>
</feature>
<feature type="binding site" evidence="10">
    <location>
        <position position="385"/>
    </location>
    <ligand>
        <name>ATP</name>
        <dbReference type="ChEBI" id="CHEBI:30616"/>
    </ligand>
</feature>
<dbReference type="SUPFAM" id="SSF56059">
    <property type="entry name" value="Glutathione synthetase ATP-binding domain-like"/>
    <property type="match status" value="1"/>
</dbReference>
<dbReference type="Gene3D" id="3.30.1490.80">
    <property type="match status" value="1"/>
</dbReference>
<feature type="binding site" evidence="11">
    <location>
        <position position="144"/>
    </location>
    <ligand>
        <name>Mg(2+)</name>
        <dbReference type="ChEBI" id="CHEBI:18420"/>
    </ligand>
</feature>
<protein>
    <recommendedName>
        <fullName evidence="9">Glutathione synthetase</fullName>
        <shortName evidence="9">GSH-S</shortName>
        <ecNumber evidence="9">6.3.2.3</ecNumber>
    </recommendedName>
</protein>
<evidence type="ECO:0000256" key="3">
    <source>
        <dbReference type="ARBA" id="ARBA00022598"/>
    </source>
</evidence>
<dbReference type="RefSeq" id="XP_022456674.1">
    <property type="nucleotide sequence ID" value="XM_022605180.1"/>
</dbReference>
<evidence type="ECO:0000256" key="6">
    <source>
        <dbReference type="ARBA" id="ARBA00022741"/>
    </source>
</evidence>
<feature type="binding site" evidence="10">
    <location>
        <position position="317"/>
    </location>
    <ligand>
        <name>ATP</name>
        <dbReference type="ChEBI" id="CHEBI:30616"/>
    </ligand>
</feature>
<feature type="binding site" evidence="12">
    <location>
        <begin position="146"/>
        <end position="149"/>
    </location>
    <ligand>
        <name>substrate</name>
    </ligand>
</feature>
<evidence type="ECO:0000256" key="7">
    <source>
        <dbReference type="ARBA" id="ARBA00022840"/>
    </source>
</evidence>
<comment type="catalytic activity">
    <reaction evidence="9">
        <text>gamma-L-glutamyl-L-cysteine + glycine + ATP = glutathione + ADP + phosphate + H(+)</text>
        <dbReference type="Rhea" id="RHEA:13557"/>
        <dbReference type="ChEBI" id="CHEBI:15378"/>
        <dbReference type="ChEBI" id="CHEBI:30616"/>
        <dbReference type="ChEBI" id="CHEBI:43474"/>
        <dbReference type="ChEBI" id="CHEBI:57305"/>
        <dbReference type="ChEBI" id="CHEBI:57925"/>
        <dbReference type="ChEBI" id="CHEBI:58173"/>
        <dbReference type="ChEBI" id="CHEBI:456216"/>
        <dbReference type="EC" id="6.3.2.3"/>
    </reaction>
</comment>
<evidence type="ECO:0000256" key="8">
    <source>
        <dbReference type="ARBA" id="ARBA00022842"/>
    </source>
</evidence>
<dbReference type="GO" id="GO:0005524">
    <property type="term" value="F:ATP binding"/>
    <property type="evidence" value="ECO:0007669"/>
    <property type="project" value="UniProtKB-UniRule"/>
</dbReference>
<evidence type="ECO:0000313" key="14">
    <source>
        <dbReference type="EMBL" id="CDK24657.1"/>
    </source>
</evidence>
<keyword evidence="4 9" id="KW-0317">Glutathione biosynthesis</keyword>
<dbReference type="GO" id="GO:0042803">
    <property type="term" value="F:protein homodimerization activity"/>
    <property type="evidence" value="ECO:0007669"/>
    <property type="project" value="EnsemblFungi"/>
</dbReference>
<dbReference type="HOGENOM" id="CLU_025152_2_1_1"/>
<feature type="binding site" evidence="10">
    <location>
        <position position="124"/>
    </location>
    <ligand>
        <name>substrate</name>
    </ligand>
</feature>
<dbReference type="InterPro" id="IPR014709">
    <property type="entry name" value="Glutathione_synthase_C_euk"/>
</dbReference>
<dbReference type="EC" id="6.3.2.3" evidence="9"/>
<evidence type="ECO:0000256" key="12">
    <source>
        <dbReference type="PIRSR" id="PIRSR001558-3"/>
    </source>
</evidence>
<comment type="cofactor">
    <cofactor evidence="9 11">
        <name>Mg(2+)</name>
        <dbReference type="ChEBI" id="CHEBI:18420"/>
    </cofactor>
    <text evidence="9 11">Binds 1 Mg(2+) ion per subunit.</text>
</comment>
<dbReference type="InterPro" id="IPR005615">
    <property type="entry name" value="Glutathione_synthase"/>
</dbReference>
<keyword evidence="3 9" id="KW-0436">Ligase</keyword>
<dbReference type="PANTHER" id="PTHR11130:SF0">
    <property type="entry name" value="GLUTATHIONE SYNTHETASE"/>
    <property type="match status" value="1"/>
</dbReference>
<feature type="binding site" evidence="10">
    <location>
        <position position="228"/>
    </location>
    <ligand>
        <name>substrate</name>
    </ligand>
</feature>
<comment type="similarity">
    <text evidence="2 9">Belongs to the eukaryotic GSH synthase family.</text>
</comment>
<feature type="domain" description="Glutathione synthase substrate-binding" evidence="13">
    <location>
        <begin position="212"/>
        <end position="314"/>
    </location>
</feature>
<dbReference type="Pfam" id="PF03199">
    <property type="entry name" value="GSH_synthase"/>
    <property type="match status" value="1"/>
</dbReference>
<evidence type="ECO:0000256" key="2">
    <source>
        <dbReference type="ARBA" id="ARBA00010385"/>
    </source>
</evidence>
<dbReference type="InterPro" id="IPR037013">
    <property type="entry name" value="GSH-S_sub-bd_sf"/>
</dbReference>
<keyword evidence="7 9" id="KW-0067">ATP-binding</keyword>
<organism evidence="14 15">
    <name type="scientific">Kuraishia capsulata CBS 1993</name>
    <dbReference type="NCBI Taxonomy" id="1382522"/>
    <lineage>
        <taxon>Eukaryota</taxon>
        <taxon>Fungi</taxon>
        <taxon>Dikarya</taxon>
        <taxon>Ascomycota</taxon>
        <taxon>Saccharomycotina</taxon>
        <taxon>Pichiomycetes</taxon>
        <taxon>Pichiales</taxon>
        <taxon>Pichiaceae</taxon>
        <taxon>Kuraishia</taxon>
    </lineage>
</organism>
<feature type="binding site" evidence="10">
    <location>
        <begin position="374"/>
        <end position="383"/>
    </location>
    <ligand>
        <name>ATP</name>
        <dbReference type="ChEBI" id="CHEBI:30616"/>
    </ligand>
</feature>
<evidence type="ECO:0000256" key="11">
    <source>
        <dbReference type="PIRSR" id="PIRSR001558-2"/>
    </source>
</evidence>
<evidence type="ECO:0000256" key="9">
    <source>
        <dbReference type="PIRNR" id="PIRNR001558"/>
    </source>
</evidence>
<feature type="binding site" evidence="10">
    <location>
        <begin position="407"/>
        <end position="410"/>
    </location>
    <ligand>
        <name>ATP</name>
        <dbReference type="ChEBI" id="CHEBI:30616"/>
    </ligand>
</feature>
<dbReference type="Gene3D" id="3.40.50.1760">
    <property type="entry name" value="Glutathione synthase, substrate-binding domain superfamily, eukaryotic"/>
    <property type="match status" value="1"/>
</dbReference>
<dbReference type="FunFam" id="3.30.1490.50:FF:000002">
    <property type="entry name" value="Glutathione synthetase"/>
    <property type="match status" value="1"/>
</dbReference>
<dbReference type="Proteomes" id="UP000019384">
    <property type="component" value="Unassembled WGS sequence"/>
</dbReference>
<feature type="binding site" evidence="10">
    <location>
        <position position="433"/>
    </location>
    <ligand>
        <name>ATP</name>
        <dbReference type="ChEBI" id="CHEBI:30616"/>
    </ligand>
</feature>
<feature type="binding site" evidence="10">
    <location>
        <position position="460"/>
    </location>
    <ligand>
        <name>substrate</name>
    </ligand>
</feature>
<dbReference type="PIRSF" id="PIRSF001558">
    <property type="entry name" value="GSHase"/>
    <property type="match status" value="1"/>
</dbReference>
<dbReference type="GO" id="GO:0000287">
    <property type="term" value="F:magnesium ion binding"/>
    <property type="evidence" value="ECO:0007669"/>
    <property type="project" value="UniProtKB-UniRule"/>
</dbReference>
<dbReference type="PANTHER" id="PTHR11130">
    <property type="entry name" value="GLUTATHIONE SYNTHETASE"/>
    <property type="match status" value="1"/>
</dbReference>
<evidence type="ECO:0000256" key="10">
    <source>
        <dbReference type="PIRSR" id="PIRSR001558-1"/>
    </source>
</evidence>
<dbReference type="GO" id="GO:0043295">
    <property type="term" value="F:glutathione binding"/>
    <property type="evidence" value="ECO:0007669"/>
    <property type="project" value="UniProtKB-UniRule"/>
</dbReference>
<dbReference type="InterPro" id="IPR014042">
    <property type="entry name" value="Glutathione_synthase_a-hlx"/>
</dbReference>
<evidence type="ECO:0000256" key="1">
    <source>
        <dbReference type="ARBA" id="ARBA00004965"/>
    </source>
</evidence>
<name>W6MJL9_9ASCO</name>
<dbReference type="OrthoDB" id="2020073at2759"/>
<accession>W6MJL9</accession>
<feature type="binding site" evidence="11">
    <location>
        <position position="378"/>
    </location>
    <ligand>
        <name>Mg(2+)</name>
        <dbReference type="ChEBI" id="CHEBI:18420"/>
    </ligand>
</feature>
<dbReference type="InterPro" id="IPR004887">
    <property type="entry name" value="GSH_synth_subst-bd"/>
</dbReference>
<dbReference type="GeneID" id="34518062"/>
<dbReference type="InterPro" id="IPR016185">
    <property type="entry name" value="PreATP-grasp_dom_sf"/>
</dbReference>
<dbReference type="Pfam" id="PF03917">
    <property type="entry name" value="GSH_synth_ATP"/>
    <property type="match status" value="1"/>
</dbReference>
<evidence type="ECO:0000259" key="13">
    <source>
        <dbReference type="Pfam" id="PF03199"/>
    </source>
</evidence>
<dbReference type="Gene3D" id="3.30.470.20">
    <property type="entry name" value="ATP-grasp fold, B domain"/>
    <property type="match status" value="1"/>
</dbReference>
<gene>
    <name evidence="14" type="ORF">KUCA_T00000623001</name>
</gene>
<dbReference type="NCBIfam" id="TIGR01986">
    <property type="entry name" value="glut_syn_euk"/>
    <property type="match status" value="1"/>
</dbReference>
<dbReference type="GO" id="GO:0004363">
    <property type="term" value="F:glutathione synthase activity"/>
    <property type="evidence" value="ECO:0007669"/>
    <property type="project" value="UniProtKB-UniRule"/>
</dbReference>
<dbReference type="InterPro" id="IPR014049">
    <property type="entry name" value="Glutathione_synthase_N_euk"/>
</dbReference>
<comment type="pathway">
    <text evidence="1 9">Sulfur metabolism; glutathione biosynthesis; glutathione from L-cysteine and L-glutamate: step 2/2.</text>
</comment>
<dbReference type="EMBL" id="HG793125">
    <property type="protein sequence ID" value="CDK24657.1"/>
    <property type="molecule type" value="Genomic_DNA"/>
</dbReference>
<dbReference type="STRING" id="1382522.W6MJL9"/>